<keyword evidence="3" id="KW-1185">Reference proteome</keyword>
<dbReference type="HOGENOM" id="CLU_2974676_0_0_4"/>
<evidence type="ECO:0000313" key="3">
    <source>
        <dbReference type="Proteomes" id="UP000004105"/>
    </source>
</evidence>
<evidence type="ECO:0000256" key="1">
    <source>
        <dbReference type="SAM" id="MobiDB-lite"/>
    </source>
</evidence>
<name>F2BCA7_9NEIS</name>
<sequence>MSYSKPFRAAPFSDGLPHTAGAADRKSPISRLWLRRIMPFLPVWGIIRKKFYTNLKSF</sequence>
<dbReference type="AlphaFoldDB" id="F2BCA7"/>
<dbReference type="Proteomes" id="UP000004105">
    <property type="component" value="Unassembled WGS sequence"/>
</dbReference>
<reference evidence="2 3" key="1">
    <citation type="submission" date="2011-02" db="EMBL/GenBank/DDBJ databases">
        <authorList>
            <person name="Muzny D."/>
            <person name="Qin X."/>
            <person name="Deng J."/>
            <person name="Jiang H."/>
            <person name="Liu Y."/>
            <person name="Qu J."/>
            <person name="Song X.-Z."/>
            <person name="Zhang L."/>
            <person name="Thornton R."/>
            <person name="Coyle M."/>
            <person name="Francisco L."/>
            <person name="Jackson L."/>
            <person name="Javaid M."/>
            <person name="Korchina V."/>
            <person name="Kovar C."/>
            <person name="Mata R."/>
            <person name="Mathew T."/>
            <person name="Ngo R."/>
            <person name="Nguyen L."/>
            <person name="Nguyen N."/>
            <person name="Okwuonu G."/>
            <person name="Ongeri F."/>
            <person name="Pham C."/>
            <person name="Simmons D."/>
            <person name="Wilczek-Boney K."/>
            <person name="Hale W."/>
            <person name="Jakkamsetti A."/>
            <person name="Pham P."/>
            <person name="Ruth R."/>
            <person name="San Lucas F."/>
            <person name="Warren J."/>
            <person name="Zhang J."/>
            <person name="Zhao Z."/>
            <person name="Zhou C."/>
            <person name="Zhu D."/>
            <person name="Lee S."/>
            <person name="Bess C."/>
            <person name="Blankenburg K."/>
            <person name="Forbes L."/>
            <person name="Fu Q."/>
            <person name="Gubbala S."/>
            <person name="Hirani K."/>
            <person name="Jayaseelan J.C."/>
            <person name="Lara F."/>
            <person name="Munidasa M."/>
            <person name="Palculict T."/>
            <person name="Patil S."/>
            <person name="Pu L.-L."/>
            <person name="Saada N."/>
            <person name="Tang L."/>
            <person name="Weissenberger G."/>
            <person name="Zhu Y."/>
            <person name="Hemphill L."/>
            <person name="Shang Y."/>
            <person name="Youmans B."/>
            <person name="Ayvaz T."/>
            <person name="Ross M."/>
            <person name="Santibanez J."/>
            <person name="Aqrawi P."/>
            <person name="Gross S."/>
            <person name="Joshi V."/>
            <person name="Fowler G."/>
            <person name="Nazareth L."/>
            <person name="Reid J."/>
            <person name="Worley K."/>
            <person name="Petrosino J."/>
            <person name="Highlander S."/>
            <person name="Gibbs R."/>
        </authorList>
    </citation>
    <scope>NUCLEOTIDE SEQUENCE [LARGE SCALE GENOMIC DNA]</scope>
    <source>
        <strain evidence="2 3">ATCC BAA-1200</strain>
    </source>
</reference>
<organism evidence="2 3">
    <name type="scientific">Neisseria bacilliformis ATCC BAA-1200</name>
    <dbReference type="NCBI Taxonomy" id="888742"/>
    <lineage>
        <taxon>Bacteria</taxon>
        <taxon>Pseudomonadati</taxon>
        <taxon>Pseudomonadota</taxon>
        <taxon>Betaproteobacteria</taxon>
        <taxon>Neisseriales</taxon>
        <taxon>Neisseriaceae</taxon>
        <taxon>Neisseria</taxon>
    </lineage>
</organism>
<accession>F2BCA7</accession>
<protein>
    <submittedName>
        <fullName evidence="2">Uncharacterized protein</fullName>
    </submittedName>
</protein>
<gene>
    <name evidence="2" type="ORF">HMPREF9123_1335</name>
</gene>
<evidence type="ECO:0000313" key="2">
    <source>
        <dbReference type="EMBL" id="EGF10864.1"/>
    </source>
</evidence>
<proteinExistence type="predicted"/>
<feature type="region of interest" description="Disordered" evidence="1">
    <location>
        <begin position="1"/>
        <end position="26"/>
    </location>
</feature>
<comment type="caution">
    <text evidence="2">The sequence shown here is derived from an EMBL/GenBank/DDBJ whole genome shotgun (WGS) entry which is preliminary data.</text>
</comment>
<dbReference type="EMBL" id="AFAY01000029">
    <property type="protein sequence ID" value="EGF10864.1"/>
    <property type="molecule type" value="Genomic_DNA"/>
</dbReference>